<keyword evidence="8" id="KW-1185">Reference proteome</keyword>
<dbReference type="InterPro" id="IPR006311">
    <property type="entry name" value="TAT_signal"/>
</dbReference>
<evidence type="ECO:0000313" key="8">
    <source>
        <dbReference type="Proteomes" id="UP000316798"/>
    </source>
</evidence>
<dbReference type="Gene3D" id="3.40.30.10">
    <property type="entry name" value="Glutaredoxin"/>
    <property type="match status" value="1"/>
</dbReference>
<dbReference type="InterPro" id="IPR036249">
    <property type="entry name" value="Thioredoxin-like_sf"/>
</dbReference>
<dbReference type="PROSITE" id="PS51352">
    <property type="entry name" value="THIOREDOXIN_2"/>
    <property type="match status" value="1"/>
</dbReference>
<dbReference type="GO" id="GO:0015036">
    <property type="term" value="F:disulfide oxidoreductase activity"/>
    <property type="evidence" value="ECO:0007669"/>
    <property type="project" value="UniProtKB-ARBA"/>
</dbReference>
<evidence type="ECO:0000256" key="4">
    <source>
        <dbReference type="ARBA" id="ARBA00023284"/>
    </source>
</evidence>
<keyword evidence="2" id="KW-0201">Cytochrome c-type biogenesis</keyword>
<name>A0A515DF33_9BURK</name>
<keyword evidence="3" id="KW-1015">Disulfide bond</keyword>
<dbReference type="OrthoDB" id="9811352at2"/>
<dbReference type="InterPro" id="IPR050553">
    <property type="entry name" value="Thioredoxin_ResA/DsbE_sf"/>
</dbReference>
<dbReference type="GO" id="GO:0017004">
    <property type="term" value="P:cytochrome complex assembly"/>
    <property type="evidence" value="ECO:0007669"/>
    <property type="project" value="UniProtKB-KW"/>
</dbReference>
<gene>
    <name evidence="7" type="ORF">EUB48_18265</name>
</gene>
<dbReference type="PANTHER" id="PTHR42852:SF6">
    <property type="entry name" value="THIOL:DISULFIDE INTERCHANGE PROTEIN DSBE"/>
    <property type="match status" value="1"/>
</dbReference>
<dbReference type="GO" id="GO:0030313">
    <property type="term" value="C:cell envelope"/>
    <property type="evidence" value="ECO:0007669"/>
    <property type="project" value="UniProtKB-SubCell"/>
</dbReference>
<dbReference type="KEGG" id="rhf:EUB48_18265"/>
<dbReference type="InterPro" id="IPR013766">
    <property type="entry name" value="Thioredoxin_domain"/>
</dbReference>
<feature type="transmembrane region" description="Helical" evidence="5">
    <location>
        <begin position="23"/>
        <end position="42"/>
    </location>
</feature>
<evidence type="ECO:0000256" key="2">
    <source>
        <dbReference type="ARBA" id="ARBA00022748"/>
    </source>
</evidence>
<reference evidence="7 8" key="1">
    <citation type="submission" date="2019-01" db="EMBL/GenBank/DDBJ databases">
        <title>Genomic insights into a novel species Rhodoferax sp.</title>
        <authorList>
            <person name="Jin L."/>
        </authorList>
    </citation>
    <scope>NUCLEOTIDE SEQUENCE [LARGE SCALE GENOMIC DNA]</scope>
    <source>
        <strain evidence="7 8">CHu59-6-5</strain>
    </source>
</reference>
<keyword evidence="5" id="KW-1133">Transmembrane helix</keyword>
<keyword evidence="5" id="KW-0812">Transmembrane</keyword>
<dbReference type="RefSeq" id="WP_142820458.1">
    <property type="nucleotide sequence ID" value="NZ_CP035503.1"/>
</dbReference>
<dbReference type="EMBL" id="CP035503">
    <property type="protein sequence ID" value="QDL39023.1"/>
    <property type="molecule type" value="Genomic_DNA"/>
</dbReference>
<evidence type="ECO:0000256" key="3">
    <source>
        <dbReference type="ARBA" id="ARBA00023157"/>
    </source>
</evidence>
<protein>
    <submittedName>
        <fullName evidence="7">TlpA family protein disulfide reductase</fullName>
    </submittedName>
</protein>
<evidence type="ECO:0000256" key="5">
    <source>
        <dbReference type="SAM" id="Phobius"/>
    </source>
</evidence>
<dbReference type="SUPFAM" id="SSF52833">
    <property type="entry name" value="Thioredoxin-like"/>
    <property type="match status" value="1"/>
</dbReference>
<keyword evidence="5" id="KW-0472">Membrane</keyword>
<dbReference type="PANTHER" id="PTHR42852">
    <property type="entry name" value="THIOL:DISULFIDE INTERCHANGE PROTEIN DSBE"/>
    <property type="match status" value="1"/>
</dbReference>
<comment type="subcellular location">
    <subcellularLocation>
        <location evidence="1">Cell envelope</location>
    </subcellularLocation>
</comment>
<dbReference type="AlphaFoldDB" id="A0A515DF33"/>
<dbReference type="CDD" id="cd02966">
    <property type="entry name" value="TlpA_like_family"/>
    <property type="match status" value="1"/>
</dbReference>
<dbReference type="PROSITE" id="PS00194">
    <property type="entry name" value="THIOREDOXIN_1"/>
    <property type="match status" value="1"/>
</dbReference>
<organism evidence="7 8">
    <name type="scientific">Rhodoferax sediminis</name>
    <dbReference type="NCBI Taxonomy" id="2509614"/>
    <lineage>
        <taxon>Bacteria</taxon>
        <taxon>Pseudomonadati</taxon>
        <taxon>Pseudomonadota</taxon>
        <taxon>Betaproteobacteria</taxon>
        <taxon>Burkholderiales</taxon>
        <taxon>Comamonadaceae</taxon>
        <taxon>Rhodoferax</taxon>
    </lineage>
</organism>
<dbReference type="InterPro" id="IPR017937">
    <property type="entry name" value="Thioredoxin_CS"/>
</dbReference>
<proteinExistence type="predicted"/>
<evidence type="ECO:0000256" key="1">
    <source>
        <dbReference type="ARBA" id="ARBA00004196"/>
    </source>
</evidence>
<evidence type="ECO:0000313" key="7">
    <source>
        <dbReference type="EMBL" id="QDL39023.1"/>
    </source>
</evidence>
<sequence length="188" mass="20056">MSHDPSSAARGAPEIGSRGRRRILYAGVAAAAALGGASVAWWKFQPHATVADTALWGLTFDTPTGEKLAMQSLRGKPLLVNFWATWCAPCVEEMPLLDRFYRENSAKSWQVLGLAVDQVEPVNRFLKKAPVSYPVGMAGLQGTDLGRSLGNSVGGLPFTVVFGAAGTVLHRKIGQITPADLQRWAAPG</sequence>
<keyword evidence="4" id="KW-0676">Redox-active center</keyword>
<evidence type="ECO:0000259" key="6">
    <source>
        <dbReference type="PROSITE" id="PS51352"/>
    </source>
</evidence>
<dbReference type="InterPro" id="IPR013740">
    <property type="entry name" value="Redoxin"/>
</dbReference>
<feature type="domain" description="Thioredoxin" evidence="6">
    <location>
        <begin position="28"/>
        <end position="188"/>
    </location>
</feature>
<dbReference type="Proteomes" id="UP000316798">
    <property type="component" value="Chromosome"/>
</dbReference>
<dbReference type="PROSITE" id="PS51318">
    <property type="entry name" value="TAT"/>
    <property type="match status" value="1"/>
</dbReference>
<accession>A0A515DF33</accession>
<dbReference type="Pfam" id="PF08534">
    <property type="entry name" value="Redoxin"/>
    <property type="match status" value="1"/>
</dbReference>